<evidence type="ECO:0008006" key="5">
    <source>
        <dbReference type="Google" id="ProtNLM"/>
    </source>
</evidence>
<feature type="transmembrane region" description="Helical" evidence="2">
    <location>
        <begin position="268"/>
        <end position="287"/>
    </location>
</feature>
<feature type="compositionally biased region" description="Basic and acidic residues" evidence="1">
    <location>
        <begin position="1"/>
        <end position="11"/>
    </location>
</feature>
<feature type="transmembrane region" description="Helical" evidence="2">
    <location>
        <begin position="88"/>
        <end position="107"/>
    </location>
</feature>
<dbReference type="EMBL" id="SJPN01000003">
    <property type="protein sequence ID" value="TWU04687.1"/>
    <property type="molecule type" value="Genomic_DNA"/>
</dbReference>
<accession>A0A5C6AYY2</accession>
<comment type="caution">
    <text evidence="3">The sequence shown here is derived from an EMBL/GenBank/DDBJ whole genome shotgun (WGS) entry which is preliminary data.</text>
</comment>
<keyword evidence="2" id="KW-1133">Transmembrane helix</keyword>
<keyword evidence="2" id="KW-0472">Membrane</keyword>
<feature type="transmembrane region" description="Helical" evidence="2">
    <location>
        <begin position="402"/>
        <end position="422"/>
    </location>
</feature>
<feature type="transmembrane region" description="Helical" evidence="2">
    <location>
        <begin position="153"/>
        <end position="174"/>
    </location>
</feature>
<feature type="transmembrane region" description="Helical" evidence="2">
    <location>
        <begin position="307"/>
        <end position="329"/>
    </location>
</feature>
<feature type="transmembrane region" description="Helical" evidence="2">
    <location>
        <begin position="183"/>
        <end position="202"/>
    </location>
</feature>
<evidence type="ECO:0000256" key="2">
    <source>
        <dbReference type="SAM" id="Phobius"/>
    </source>
</evidence>
<protein>
    <recommendedName>
        <fullName evidence="5">Major Facilitator Superfamily protein</fullName>
    </recommendedName>
</protein>
<sequence>MARLVYERDSSSPDSNSPDSNSAVRTQSACSPHRSSYPMQLNDNWVRERLSHARPAAFSVYCIIAAFGTYFCMYAFRKPFTAATYEDTVWLGIAFKTVLVTSQVAGYMLSKFLGIKFVSELPPRYRAVAILILIGIAELALLLFALTPAPWNFIWLFVNGLPLGVIFGLVIGYLEGRQLTESLSAGLCASFIMASGFVKSVGRSLIQDHGVDTYWMPFLTGLIFVVPLLFFVWMLSQIPPPSAEDEDLRSKRAPMRKADRAAFFQRHAFGLVGLLLIYVLLTIVRSIRDDFAVEIWQGLGVNDQPDVFARSEFWVMLGVVVINGLTILIRNNRVAFLSSVGLLCVGFAIVLGSIYGQRAGWLSPMSFMVLLGFGMYIPYVAFHTTVFERMLAAFREIGTIGYLLYLADALGYLAYVGVMLFKNSASDNVNFLELMIWASVGISVFSTVVAGVLVVHFHRRLKESCVES</sequence>
<organism evidence="3 4">
    <name type="scientific">Stieleria varia</name>
    <dbReference type="NCBI Taxonomy" id="2528005"/>
    <lineage>
        <taxon>Bacteria</taxon>
        <taxon>Pseudomonadati</taxon>
        <taxon>Planctomycetota</taxon>
        <taxon>Planctomycetia</taxon>
        <taxon>Pirellulales</taxon>
        <taxon>Pirellulaceae</taxon>
        <taxon>Stieleria</taxon>
    </lineage>
</organism>
<feature type="transmembrane region" description="Helical" evidence="2">
    <location>
        <begin position="56"/>
        <end position="76"/>
    </location>
</feature>
<feature type="transmembrane region" description="Helical" evidence="2">
    <location>
        <begin position="361"/>
        <end position="382"/>
    </location>
</feature>
<feature type="compositionally biased region" description="Low complexity" evidence="1">
    <location>
        <begin position="12"/>
        <end position="22"/>
    </location>
</feature>
<evidence type="ECO:0000313" key="4">
    <source>
        <dbReference type="Proteomes" id="UP000320176"/>
    </source>
</evidence>
<dbReference type="InterPro" id="IPR036259">
    <property type="entry name" value="MFS_trans_sf"/>
</dbReference>
<feature type="transmembrane region" description="Helical" evidence="2">
    <location>
        <begin position="128"/>
        <end position="147"/>
    </location>
</feature>
<reference evidence="3 4" key="1">
    <citation type="submission" date="2019-02" db="EMBL/GenBank/DDBJ databases">
        <title>Deep-cultivation of Planctomycetes and their phenomic and genomic characterization uncovers novel biology.</title>
        <authorList>
            <person name="Wiegand S."/>
            <person name="Jogler M."/>
            <person name="Boedeker C."/>
            <person name="Pinto D."/>
            <person name="Vollmers J."/>
            <person name="Rivas-Marin E."/>
            <person name="Kohn T."/>
            <person name="Peeters S.H."/>
            <person name="Heuer A."/>
            <person name="Rast P."/>
            <person name="Oberbeckmann S."/>
            <person name="Bunk B."/>
            <person name="Jeske O."/>
            <person name="Meyerdierks A."/>
            <person name="Storesund J.E."/>
            <person name="Kallscheuer N."/>
            <person name="Luecker S."/>
            <person name="Lage O.M."/>
            <person name="Pohl T."/>
            <person name="Merkel B.J."/>
            <person name="Hornburger P."/>
            <person name="Mueller R.-W."/>
            <person name="Bruemmer F."/>
            <person name="Labrenz M."/>
            <person name="Spormann A.M."/>
            <person name="Op Den Camp H."/>
            <person name="Overmann J."/>
            <person name="Amann R."/>
            <person name="Jetten M.S.M."/>
            <person name="Mascher T."/>
            <person name="Medema M.H."/>
            <person name="Devos D.P."/>
            <person name="Kaster A.-K."/>
            <person name="Ovreas L."/>
            <person name="Rohde M."/>
            <person name="Galperin M.Y."/>
            <person name="Jogler C."/>
        </authorList>
    </citation>
    <scope>NUCLEOTIDE SEQUENCE [LARGE SCALE GENOMIC DNA]</scope>
    <source>
        <strain evidence="3 4">Pla52n</strain>
    </source>
</reference>
<dbReference type="Proteomes" id="UP000320176">
    <property type="component" value="Unassembled WGS sequence"/>
</dbReference>
<evidence type="ECO:0000256" key="1">
    <source>
        <dbReference type="SAM" id="MobiDB-lite"/>
    </source>
</evidence>
<feature type="region of interest" description="Disordered" evidence="1">
    <location>
        <begin position="1"/>
        <end position="35"/>
    </location>
</feature>
<dbReference type="InterPro" id="IPR043745">
    <property type="entry name" value="DUF5690"/>
</dbReference>
<dbReference type="SUPFAM" id="SSF103473">
    <property type="entry name" value="MFS general substrate transporter"/>
    <property type="match status" value="1"/>
</dbReference>
<keyword evidence="4" id="KW-1185">Reference proteome</keyword>
<proteinExistence type="predicted"/>
<dbReference type="Pfam" id="PF18943">
    <property type="entry name" value="DUF5690"/>
    <property type="match status" value="1"/>
</dbReference>
<feature type="transmembrane region" description="Helical" evidence="2">
    <location>
        <begin position="434"/>
        <end position="455"/>
    </location>
</feature>
<gene>
    <name evidence="3" type="ORF">Pla52n_27290</name>
</gene>
<dbReference type="AlphaFoldDB" id="A0A5C6AYY2"/>
<name>A0A5C6AYY2_9BACT</name>
<keyword evidence="2" id="KW-0812">Transmembrane</keyword>
<feature type="transmembrane region" description="Helical" evidence="2">
    <location>
        <begin position="336"/>
        <end position="355"/>
    </location>
</feature>
<feature type="transmembrane region" description="Helical" evidence="2">
    <location>
        <begin position="214"/>
        <end position="235"/>
    </location>
</feature>
<evidence type="ECO:0000313" key="3">
    <source>
        <dbReference type="EMBL" id="TWU04687.1"/>
    </source>
</evidence>
<feature type="compositionally biased region" description="Polar residues" evidence="1">
    <location>
        <begin position="23"/>
        <end position="35"/>
    </location>
</feature>